<name>A0ACC0LH82_RHOML</name>
<evidence type="ECO:0000313" key="2">
    <source>
        <dbReference type="Proteomes" id="UP001062846"/>
    </source>
</evidence>
<keyword evidence="2" id="KW-1185">Reference proteome</keyword>
<comment type="caution">
    <text evidence="1">The sequence shown here is derived from an EMBL/GenBank/DDBJ whole genome shotgun (WGS) entry which is preliminary data.</text>
</comment>
<proteinExistence type="predicted"/>
<sequence length="93" mass="10247">MIGIESKAKTTEERKTGASGAKPRHAPNQKVSPLVHRLGTAQLEMGKGWMVGGEVRWQGRRRSFKKESNGVTVLIIKKEARKEKVEVRGGGHS</sequence>
<evidence type="ECO:0000313" key="1">
    <source>
        <dbReference type="EMBL" id="KAI8528123.1"/>
    </source>
</evidence>
<gene>
    <name evidence="1" type="ORF">RHMOL_Rhmol12G0126900</name>
</gene>
<accession>A0ACC0LH82</accession>
<organism evidence="1 2">
    <name type="scientific">Rhododendron molle</name>
    <name type="common">Chinese azalea</name>
    <name type="synonym">Azalea mollis</name>
    <dbReference type="NCBI Taxonomy" id="49168"/>
    <lineage>
        <taxon>Eukaryota</taxon>
        <taxon>Viridiplantae</taxon>
        <taxon>Streptophyta</taxon>
        <taxon>Embryophyta</taxon>
        <taxon>Tracheophyta</taxon>
        <taxon>Spermatophyta</taxon>
        <taxon>Magnoliopsida</taxon>
        <taxon>eudicotyledons</taxon>
        <taxon>Gunneridae</taxon>
        <taxon>Pentapetalae</taxon>
        <taxon>asterids</taxon>
        <taxon>Ericales</taxon>
        <taxon>Ericaceae</taxon>
        <taxon>Ericoideae</taxon>
        <taxon>Rhodoreae</taxon>
        <taxon>Rhododendron</taxon>
    </lineage>
</organism>
<reference evidence="1" key="1">
    <citation type="submission" date="2022-02" db="EMBL/GenBank/DDBJ databases">
        <title>Plant Genome Project.</title>
        <authorList>
            <person name="Zhang R.-G."/>
        </authorList>
    </citation>
    <scope>NUCLEOTIDE SEQUENCE</scope>
    <source>
        <strain evidence="1">AT1</strain>
    </source>
</reference>
<dbReference type="EMBL" id="CM046399">
    <property type="protein sequence ID" value="KAI8528123.1"/>
    <property type="molecule type" value="Genomic_DNA"/>
</dbReference>
<protein>
    <submittedName>
        <fullName evidence="1">Uncharacterized protein</fullName>
    </submittedName>
</protein>
<dbReference type="Proteomes" id="UP001062846">
    <property type="component" value="Chromosome 12"/>
</dbReference>